<gene>
    <name evidence="2" type="ORF">ACFP3T_08720</name>
</gene>
<comment type="caution">
    <text evidence="2">The sequence shown here is derived from an EMBL/GenBank/DDBJ whole genome shotgun (WGS) entry which is preliminary data.</text>
</comment>
<sequence>MKLAKSVLTVTLGLGLVGLAQPVQAAKRSHTVPTTFRHTWYAYDHGTYDRLTLTKHSLKGIMRYEGGARQIWASAKGNQLGVWSHGKNKLNIYKTTRGYHLASQPINLTHGSKAGHARLYVHSDGYQANYYRTKSVAYRYR</sequence>
<organism evidence="2 3">
    <name type="scientific">Lactiplantibacillus dongliensis</name>
    <dbReference type="NCBI Taxonomy" id="2559919"/>
    <lineage>
        <taxon>Bacteria</taxon>
        <taxon>Bacillati</taxon>
        <taxon>Bacillota</taxon>
        <taxon>Bacilli</taxon>
        <taxon>Lactobacillales</taxon>
        <taxon>Lactobacillaceae</taxon>
        <taxon>Lactiplantibacillus</taxon>
    </lineage>
</organism>
<name>A0ABW1R7C4_9LACO</name>
<evidence type="ECO:0000313" key="3">
    <source>
        <dbReference type="Proteomes" id="UP001596253"/>
    </source>
</evidence>
<keyword evidence="3" id="KW-1185">Reference proteome</keyword>
<evidence type="ECO:0000313" key="2">
    <source>
        <dbReference type="EMBL" id="MFC6164747.1"/>
    </source>
</evidence>
<feature type="chain" id="PRO_5045771543" description="Extracellular protein" evidence="1">
    <location>
        <begin position="26"/>
        <end position="141"/>
    </location>
</feature>
<evidence type="ECO:0008006" key="4">
    <source>
        <dbReference type="Google" id="ProtNLM"/>
    </source>
</evidence>
<reference evidence="3" key="1">
    <citation type="journal article" date="2019" name="Int. J. Syst. Evol. Microbiol.">
        <title>The Global Catalogue of Microorganisms (GCM) 10K type strain sequencing project: providing services to taxonomists for standard genome sequencing and annotation.</title>
        <authorList>
            <consortium name="The Broad Institute Genomics Platform"/>
            <consortium name="The Broad Institute Genome Sequencing Center for Infectious Disease"/>
            <person name="Wu L."/>
            <person name="Ma J."/>
        </authorList>
    </citation>
    <scope>NUCLEOTIDE SEQUENCE [LARGE SCALE GENOMIC DNA]</scope>
    <source>
        <strain evidence="3">CCM 8932</strain>
    </source>
</reference>
<dbReference type="EMBL" id="JBHSSD010000037">
    <property type="protein sequence ID" value="MFC6164747.1"/>
    <property type="molecule type" value="Genomic_DNA"/>
</dbReference>
<keyword evidence="1" id="KW-0732">Signal</keyword>
<protein>
    <recommendedName>
        <fullName evidence="4">Extracellular protein</fullName>
    </recommendedName>
</protein>
<proteinExistence type="predicted"/>
<accession>A0ABW1R7C4</accession>
<feature type="signal peptide" evidence="1">
    <location>
        <begin position="1"/>
        <end position="25"/>
    </location>
</feature>
<dbReference type="Proteomes" id="UP001596253">
    <property type="component" value="Unassembled WGS sequence"/>
</dbReference>
<evidence type="ECO:0000256" key="1">
    <source>
        <dbReference type="SAM" id="SignalP"/>
    </source>
</evidence>
<dbReference type="RefSeq" id="WP_137640557.1">
    <property type="nucleotide sequence ID" value="NZ_BJDK01000022.1"/>
</dbReference>